<accession>A0A1L9S6A2</accession>
<keyword evidence="3" id="KW-1185">Reference proteome</keyword>
<feature type="compositionally biased region" description="Basic and acidic residues" evidence="1">
    <location>
        <begin position="120"/>
        <end position="133"/>
    </location>
</feature>
<gene>
    <name evidence="2" type="ORF">ASPZODRAFT_1289662</name>
</gene>
<sequence length="190" mass="20337">MGGGDWLKVSGAGKKTTGLVTTSIWTTDSIKTPARKASNRSLSYVSVDRHAAGREQGGWEAGRRTRERGVFDNPEKKIKGTASKGKSREQADQGPGTPTTLSDELVQDLEVAVGKTRGVAQRDYRETTERDTAGGELEQFAQNSNSPVSPSRQLFLPLLSFLPSTPLPLPPPSSVSLVVSSVASSWRGLL</sequence>
<feature type="compositionally biased region" description="Basic and acidic residues" evidence="1">
    <location>
        <begin position="61"/>
        <end position="78"/>
    </location>
</feature>
<evidence type="ECO:0000313" key="3">
    <source>
        <dbReference type="Proteomes" id="UP000184188"/>
    </source>
</evidence>
<dbReference type="VEuPathDB" id="FungiDB:ASPZODRAFT_1289662"/>
<organism evidence="2 3">
    <name type="scientific">Penicilliopsis zonata CBS 506.65</name>
    <dbReference type="NCBI Taxonomy" id="1073090"/>
    <lineage>
        <taxon>Eukaryota</taxon>
        <taxon>Fungi</taxon>
        <taxon>Dikarya</taxon>
        <taxon>Ascomycota</taxon>
        <taxon>Pezizomycotina</taxon>
        <taxon>Eurotiomycetes</taxon>
        <taxon>Eurotiomycetidae</taxon>
        <taxon>Eurotiales</taxon>
        <taxon>Aspergillaceae</taxon>
        <taxon>Penicilliopsis</taxon>
    </lineage>
</organism>
<proteinExistence type="predicted"/>
<dbReference type="RefSeq" id="XP_022577201.1">
    <property type="nucleotide sequence ID" value="XM_022722164.1"/>
</dbReference>
<dbReference type="Proteomes" id="UP000184188">
    <property type="component" value="Unassembled WGS sequence"/>
</dbReference>
<protein>
    <submittedName>
        <fullName evidence="2">Uncharacterized protein</fullName>
    </submittedName>
</protein>
<evidence type="ECO:0000256" key="1">
    <source>
        <dbReference type="SAM" id="MobiDB-lite"/>
    </source>
</evidence>
<dbReference type="GeneID" id="34608629"/>
<evidence type="ECO:0000313" key="2">
    <source>
        <dbReference type="EMBL" id="OJJ42691.1"/>
    </source>
</evidence>
<dbReference type="EMBL" id="KV878357">
    <property type="protein sequence ID" value="OJJ42691.1"/>
    <property type="molecule type" value="Genomic_DNA"/>
</dbReference>
<dbReference type="AlphaFoldDB" id="A0A1L9S6A2"/>
<feature type="region of interest" description="Disordered" evidence="1">
    <location>
        <begin position="48"/>
        <end position="104"/>
    </location>
</feature>
<reference evidence="3" key="1">
    <citation type="journal article" date="2017" name="Genome Biol.">
        <title>Comparative genomics reveals high biological diversity and specific adaptations in the industrially and medically important fungal genus Aspergillus.</title>
        <authorList>
            <person name="de Vries R.P."/>
            <person name="Riley R."/>
            <person name="Wiebenga A."/>
            <person name="Aguilar-Osorio G."/>
            <person name="Amillis S."/>
            <person name="Uchima C.A."/>
            <person name="Anderluh G."/>
            <person name="Asadollahi M."/>
            <person name="Askin M."/>
            <person name="Barry K."/>
            <person name="Battaglia E."/>
            <person name="Bayram O."/>
            <person name="Benocci T."/>
            <person name="Braus-Stromeyer S.A."/>
            <person name="Caldana C."/>
            <person name="Canovas D."/>
            <person name="Cerqueira G.C."/>
            <person name="Chen F."/>
            <person name="Chen W."/>
            <person name="Choi C."/>
            <person name="Clum A."/>
            <person name="Dos Santos R.A."/>
            <person name="Damasio A.R."/>
            <person name="Diallinas G."/>
            <person name="Emri T."/>
            <person name="Fekete E."/>
            <person name="Flipphi M."/>
            <person name="Freyberg S."/>
            <person name="Gallo A."/>
            <person name="Gournas C."/>
            <person name="Habgood R."/>
            <person name="Hainaut M."/>
            <person name="Harispe M.L."/>
            <person name="Henrissat B."/>
            <person name="Hilden K.S."/>
            <person name="Hope R."/>
            <person name="Hossain A."/>
            <person name="Karabika E."/>
            <person name="Karaffa L."/>
            <person name="Karanyi Z."/>
            <person name="Krasevec N."/>
            <person name="Kuo A."/>
            <person name="Kusch H."/>
            <person name="LaButti K."/>
            <person name="Lagendijk E.L."/>
            <person name="Lapidus A."/>
            <person name="Levasseur A."/>
            <person name="Lindquist E."/>
            <person name="Lipzen A."/>
            <person name="Logrieco A.F."/>
            <person name="MacCabe A."/>
            <person name="Maekelae M.R."/>
            <person name="Malavazi I."/>
            <person name="Melin P."/>
            <person name="Meyer V."/>
            <person name="Mielnichuk N."/>
            <person name="Miskei M."/>
            <person name="Molnar A.P."/>
            <person name="Mule G."/>
            <person name="Ngan C.Y."/>
            <person name="Orejas M."/>
            <person name="Orosz E."/>
            <person name="Ouedraogo J.P."/>
            <person name="Overkamp K.M."/>
            <person name="Park H.-S."/>
            <person name="Perrone G."/>
            <person name="Piumi F."/>
            <person name="Punt P.J."/>
            <person name="Ram A.F."/>
            <person name="Ramon A."/>
            <person name="Rauscher S."/>
            <person name="Record E."/>
            <person name="Riano-Pachon D.M."/>
            <person name="Robert V."/>
            <person name="Roehrig J."/>
            <person name="Ruller R."/>
            <person name="Salamov A."/>
            <person name="Salih N.S."/>
            <person name="Samson R.A."/>
            <person name="Sandor E."/>
            <person name="Sanguinetti M."/>
            <person name="Schuetze T."/>
            <person name="Sepcic K."/>
            <person name="Shelest E."/>
            <person name="Sherlock G."/>
            <person name="Sophianopoulou V."/>
            <person name="Squina F.M."/>
            <person name="Sun H."/>
            <person name="Susca A."/>
            <person name="Todd R.B."/>
            <person name="Tsang A."/>
            <person name="Unkles S.E."/>
            <person name="van de Wiele N."/>
            <person name="van Rossen-Uffink D."/>
            <person name="Oliveira J.V."/>
            <person name="Vesth T.C."/>
            <person name="Visser J."/>
            <person name="Yu J.-H."/>
            <person name="Zhou M."/>
            <person name="Andersen M.R."/>
            <person name="Archer D.B."/>
            <person name="Baker S.E."/>
            <person name="Benoit I."/>
            <person name="Brakhage A.A."/>
            <person name="Braus G.H."/>
            <person name="Fischer R."/>
            <person name="Frisvad J.C."/>
            <person name="Goldman G.H."/>
            <person name="Houbraken J."/>
            <person name="Oakley B."/>
            <person name="Pocsi I."/>
            <person name="Scazzocchio C."/>
            <person name="Seiboth B."/>
            <person name="vanKuyk P.A."/>
            <person name="Wortman J."/>
            <person name="Dyer P.S."/>
            <person name="Grigoriev I.V."/>
        </authorList>
    </citation>
    <scope>NUCLEOTIDE SEQUENCE [LARGE SCALE GENOMIC DNA]</scope>
    <source>
        <strain evidence="3">CBS 506.65</strain>
    </source>
</reference>
<feature type="region of interest" description="Disordered" evidence="1">
    <location>
        <begin position="116"/>
        <end position="149"/>
    </location>
</feature>
<name>A0A1L9S6A2_9EURO</name>